<evidence type="ECO:0000313" key="4">
    <source>
        <dbReference type="Proteomes" id="UP000575985"/>
    </source>
</evidence>
<proteinExistence type="predicted"/>
<sequence length="153" mass="16044">MRGVDRRFGGGGGERPRTARGAARGGRRAGAATPPPLRETAAREAAREPRGGRGEDPRAGTDKDPAEDTPTPADTAAPELLFAEDGPTARINVRLPEQLKAAIEEAAAREGRSVNAWLGRAAAASLQRSGHDPRPDLPSGGKRTKQGITGWVR</sequence>
<accession>A0A853BMP9</accession>
<organism evidence="3 4">
    <name type="scientific">Streptomonospora nanhaiensis</name>
    <dbReference type="NCBI Taxonomy" id="1323731"/>
    <lineage>
        <taxon>Bacteria</taxon>
        <taxon>Bacillati</taxon>
        <taxon>Actinomycetota</taxon>
        <taxon>Actinomycetes</taxon>
        <taxon>Streptosporangiales</taxon>
        <taxon>Nocardiopsidaceae</taxon>
        <taxon>Streptomonospora</taxon>
    </lineage>
</organism>
<comment type="caution">
    <text evidence="3">The sequence shown here is derived from an EMBL/GenBank/DDBJ whole genome shotgun (WGS) entry which is preliminary data.</text>
</comment>
<dbReference type="Pfam" id="PF01402">
    <property type="entry name" value="RHH_1"/>
    <property type="match status" value="1"/>
</dbReference>
<feature type="compositionally biased region" description="Low complexity" evidence="1">
    <location>
        <begin position="68"/>
        <end position="79"/>
    </location>
</feature>
<name>A0A853BMP9_9ACTN</name>
<evidence type="ECO:0000256" key="1">
    <source>
        <dbReference type="SAM" id="MobiDB-lite"/>
    </source>
</evidence>
<feature type="compositionally biased region" description="Basic and acidic residues" evidence="1">
    <location>
        <begin position="40"/>
        <end position="66"/>
    </location>
</feature>
<dbReference type="InterPro" id="IPR002145">
    <property type="entry name" value="CopG"/>
</dbReference>
<feature type="region of interest" description="Disordered" evidence="1">
    <location>
        <begin position="1"/>
        <end position="86"/>
    </location>
</feature>
<protein>
    <recommendedName>
        <fullName evidence="2">Ribbon-helix-helix protein CopG domain-containing protein</fullName>
    </recommendedName>
</protein>
<evidence type="ECO:0000313" key="3">
    <source>
        <dbReference type="EMBL" id="NYI96859.1"/>
    </source>
</evidence>
<dbReference type="RefSeq" id="WP_179768155.1">
    <property type="nucleotide sequence ID" value="NZ_JACCFO010000001.1"/>
</dbReference>
<dbReference type="Gene3D" id="1.10.1220.10">
    <property type="entry name" value="Met repressor-like"/>
    <property type="match status" value="1"/>
</dbReference>
<keyword evidence="4" id="KW-1185">Reference proteome</keyword>
<dbReference type="InterPro" id="IPR010985">
    <property type="entry name" value="Ribbon_hlx_hlx"/>
</dbReference>
<dbReference type="GO" id="GO:0006355">
    <property type="term" value="P:regulation of DNA-templated transcription"/>
    <property type="evidence" value="ECO:0007669"/>
    <property type="project" value="InterPro"/>
</dbReference>
<dbReference type="Proteomes" id="UP000575985">
    <property type="component" value="Unassembled WGS sequence"/>
</dbReference>
<dbReference type="InterPro" id="IPR013321">
    <property type="entry name" value="Arc_rbn_hlx_hlx"/>
</dbReference>
<evidence type="ECO:0000259" key="2">
    <source>
        <dbReference type="Pfam" id="PF01402"/>
    </source>
</evidence>
<dbReference type="SUPFAM" id="SSF47598">
    <property type="entry name" value="Ribbon-helix-helix"/>
    <property type="match status" value="1"/>
</dbReference>
<gene>
    <name evidence="3" type="ORF">HNR12_003136</name>
</gene>
<feature type="domain" description="Ribbon-helix-helix protein CopG" evidence="2">
    <location>
        <begin position="90"/>
        <end position="116"/>
    </location>
</feature>
<dbReference type="AlphaFoldDB" id="A0A853BMP9"/>
<feature type="region of interest" description="Disordered" evidence="1">
    <location>
        <begin position="122"/>
        <end position="153"/>
    </location>
</feature>
<reference evidence="3 4" key="1">
    <citation type="submission" date="2020-07" db="EMBL/GenBank/DDBJ databases">
        <title>Sequencing the genomes of 1000 actinobacteria strains.</title>
        <authorList>
            <person name="Klenk H.-P."/>
        </authorList>
    </citation>
    <scope>NUCLEOTIDE SEQUENCE [LARGE SCALE GENOMIC DNA]</scope>
    <source>
        <strain evidence="3 4">DSM 45927</strain>
    </source>
</reference>
<dbReference type="EMBL" id="JACCFO010000001">
    <property type="protein sequence ID" value="NYI96859.1"/>
    <property type="molecule type" value="Genomic_DNA"/>
</dbReference>